<sequence length="65" mass="7699">MFRTIGHSGAREGGPLEPFHFHSSIHPHCYPLRHTSSCRNPREQMESREQKAEMRYLERRPCYTA</sequence>
<evidence type="ECO:0000313" key="3">
    <source>
        <dbReference type="Proteomes" id="UP001239213"/>
    </source>
</evidence>
<evidence type="ECO:0000313" key="2">
    <source>
        <dbReference type="EMBL" id="KAK1479900.1"/>
    </source>
</evidence>
<feature type="region of interest" description="Disordered" evidence="1">
    <location>
        <begin position="36"/>
        <end position="65"/>
    </location>
</feature>
<protein>
    <submittedName>
        <fullName evidence="2">Uncharacterized protein</fullName>
    </submittedName>
</protein>
<name>A0AAI9Y5Y7_9PEZI</name>
<dbReference type="Proteomes" id="UP001239213">
    <property type="component" value="Unassembled WGS sequence"/>
</dbReference>
<keyword evidence="3" id="KW-1185">Reference proteome</keyword>
<reference evidence="2" key="1">
    <citation type="submission" date="2016-11" db="EMBL/GenBank/DDBJ databases">
        <title>The genome sequence of Colletotrichum cuscutae.</title>
        <authorList>
            <person name="Baroncelli R."/>
        </authorList>
    </citation>
    <scope>NUCLEOTIDE SEQUENCE</scope>
    <source>
        <strain evidence="2">IMI 304802</strain>
    </source>
</reference>
<dbReference type="AlphaFoldDB" id="A0AAI9Y5Y7"/>
<organism evidence="2 3">
    <name type="scientific">Colletotrichum cuscutae</name>
    <dbReference type="NCBI Taxonomy" id="1209917"/>
    <lineage>
        <taxon>Eukaryota</taxon>
        <taxon>Fungi</taxon>
        <taxon>Dikarya</taxon>
        <taxon>Ascomycota</taxon>
        <taxon>Pezizomycotina</taxon>
        <taxon>Sordariomycetes</taxon>
        <taxon>Hypocreomycetidae</taxon>
        <taxon>Glomerellales</taxon>
        <taxon>Glomerellaceae</taxon>
        <taxon>Colletotrichum</taxon>
        <taxon>Colletotrichum acutatum species complex</taxon>
    </lineage>
</organism>
<comment type="caution">
    <text evidence="2">The sequence shown here is derived from an EMBL/GenBank/DDBJ whole genome shotgun (WGS) entry which is preliminary data.</text>
</comment>
<feature type="compositionally biased region" description="Basic and acidic residues" evidence="1">
    <location>
        <begin position="40"/>
        <end position="65"/>
    </location>
</feature>
<accession>A0AAI9Y5Y7</accession>
<evidence type="ECO:0000256" key="1">
    <source>
        <dbReference type="SAM" id="MobiDB-lite"/>
    </source>
</evidence>
<gene>
    <name evidence="2" type="ORF">CCUS01_00454</name>
</gene>
<dbReference type="EMBL" id="MPDP01000112">
    <property type="protein sequence ID" value="KAK1479900.1"/>
    <property type="molecule type" value="Genomic_DNA"/>
</dbReference>
<proteinExistence type="predicted"/>